<dbReference type="OrthoDB" id="9981319at2759"/>
<name>A0A8H4WYC8_9HYPO</name>
<dbReference type="InterPro" id="IPR014347">
    <property type="entry name" value="Tautomerase/MIF_sf"/>
</dbReference>
<protein>
    <recommendedName>
        <fullName evidence="1">Tautomerase cis-CaaD-like domain-containing protein</fullName>
    </recommendedName>
</protein>
<keyword evidence="3" id="KW-1185">Reference proteome</keyword>
<dbReference type="Gene3D" id="3.30.429.10">
    <property type="entry name" value="Macrophage Migration Inhibitory Factor"/>
    <property type="match status" value="1"/>
</dbReference>
<dbReference type="EMBL" id="JABEXW010000819">
    <property type="protein sequence ID" value="KAF4954256.1"/>
    <property type="molecule type" value="Genomic_DNA"/>
</dbReference>
<sequence>MPFYQVYHSCRLKKVQRQDFAAAITQLHCEAFTTPPFFVHVCFYQEHNGDDAYFVAGKSHQATSNRVIGNVRSSAPFSKADFDDLGAKIEAAWYDALKLSPPTEKALWKREDEARRLIMVTFLPMITTREGGMAIPDAGHEETWLKEHKPYFESMSNKGIENFSDLLSEIKGL</sequence>
<accession>A0A8H4WYC8</accession>
<dbReference type="AlphaFoldDB" id="A0A8H4WYC8"/>
<reference evidence="2" key="2">
    <citation type="submission" date="2020-05" db="EMBL/GenBank/DDBJ databases">
        <authorList>
            <person name="Kim H.-S."/>
            <person name="Proctor R.H."/>
            <person name="Brown D.W."/>
        </authorList>
    </citation>
    <scope>NUCLEOTIDE SEQUENCE</scope>
    <source>
        <strain evidence="2">NRRL 20472</strain>
    </source>
</reference>
<dbReference type="Pfam" id="PF14832">
    <property type="entry name" value="Tautomerase_3"/>
    <property type="match status" value="1"/>
</dbReference>
<proteinExistence type="predicted"/>
<evidence type="ECO:0000313" key="3">
    <source>
        <dbReference type="Proteomes" id="UP000622797"/>
    </source>
</evidence>
<comment type="caution">
    <text evidence="2">The sequence shown here is derived from an EMBL/GenBank/DDBJ whole genome shotgun (WGS) entry which is preliminary data.</text>
</comment>
<reference evidence="2" key="1">
    <citation type="journal article" date="2020" name="BMC Genomics">
        <title>Correction to: Identification and distribution of gene clusters required for synthesis of sphingolipid metabolism inhibitors in diverse species of the filamentous fungus Fusarium.</title>
        <authorList>
            <person name="Kim H.S."/>
            <person name="Lohmar J.M."/>
            <person name="Busman M."/>
            <person name="Brown D.W."/>
            <person name="Naumann T.A."/>
            <person name="Divon H.H."/>
            <person name="Lysoe E."/>
            <person name="Uhlig S."/>
            <person name="Proctor R.H."/>
        </authorList>
    </citation>
    <scope>NUCLEOTIDE SEQUENCE</scope>
    <source>
        <strain evidence="2">NRRL 20472</strain>
    </source>
</reference>
<evidence type="ECO:0000259" key="1">
    <source>
        <dbReference type="Pfam" id="PF14832"/>
    </source>
</evidence>
<dbReference type="Proteomes" id="UP000622797">
    <property type="component" value="Unassembled WGS sequence"/>
</dbReference>
<feature type="domain" description="Tautomerase cis-CaaD-like" evidence="1">
    <location>
        <begin position="1"/>
        <end position="146"/>
    </location>
</feature>
<evidence type="ECO:0000313" key="2">
    <source>
        <dbReference type="EMBL" id="KAF4954256.1"/>
    </source>
</evidence>
<organism evidence="2 3">
    <name type="scientific">Fusarium sarcochroum</name>
    <dbReference type="NCBI Taxonomy" id="1208366"/>
    <lineage>
        <taxon>Eukaryota</taxon>
        <taxon>Fungi</taxon>
        <taxon>Dikarya</taxon>
        <taxon>Ascomycota</taxon>
        <taxon>Pezizomycotina</taxon>
        <taxon>Sordariomycetes</taxon>
        <taxon>Hypocreomycetidae</taxon>
        <taxon>Hypocreales</taxon>
        <taxon>Nectriaceae</taxon>
        <taxon>Fusarium</taxon>
        <taxon>Fusarium lateritium species complex</taxon>
    </lineage>
</organism>
<gene>
    <name evidence="2" type="ORF">FSARC_12193</name>
</gene>
<dbReference type="InterPro" id="IPR028116">
    <property type="entry name" value="Cis-CaaD-like"/>
</dbReference>